<evidence type="ECO:0008006" key="4">
    <source>
        <dbReference type="Google" id="ProtNLM"/>
    </source>
</evidence>
<comment type="caution">
    <text evidence="2">The sequence shown here is derived from an EMBL/GenBank/DDBJ whole genome shotgun (WGS) entry which is preliminary data.</text>
</comment>
<feature type="transmembrane region" description="Helical" evidence="1">
    <location>
        <begin position="79"/>
        <end position="98"/>
    </location>
</feature>
<keyword evidence="3" id="KW-1185">Reference proteome</keyword>
<reference evidence="2" key="1">
    <citation type="submission" date="2023-03" db="EMBL/GenBank/DDBJ databases">
        <title>Massive genome expansion in bonnet fungi (Mycena s.s.) driven by repeated elements and novel gene families across ecological guilds.</title>
        <authorList>
            <consortium name="Lawrence Berkeley National Laboratory"/>
            <person name="Harder C.B."/>
            <person name="Miyauchi S."/>
            <person name="Viragh M."/>
            <person name="Kuo A."/>
            <person name="Thoen E."/>
            <person name="Andreopoulos B."/>
            <person name="Lu D."/>
            <person name="Skrede I."/>
            <person name="Drula E."/>
            <person name="Henrissat B."/>
            <person name="Morin E."/>
            <person name="Kohler A."/>
            <person name="Barry K."/>
            <person name="LaButti K."/>
            <person name="Morin E."/>
            <person name="Salamov A."/>
            <person name="Lipzen A."/>
            <person name="Mereny Z."/>
            <person name="Hegedus B."/>
            <person name="Baldrian P."/>
            <person name="Stursova M."/>
            <person name="Weitz H."/>
            <person name="Taylor A."/>
            <person name="Grigoriev I.V."/>
            <person name="Nagy L.G."/>
            <person name="Martin F."/>
            <person name="Kauserud H."/>
        </authorList>
    </citation>
    <scope>NUCLEOTIDE SEQUENCE</scope>
    <source>
        <strain evidence="2">9144</strain>
    </source>
</reference>
<organism evidence="2 3">
    <name type="scientific">Mycena pura</name>
    <dbReference type="NCBI Taxonomy" id="153505"/>
    <lineage>
        <taxon>Eukaryota</taxon>
        <taxon>Fungi</taxon>
        <taxon>Dikarya</taxon>
        <taxon>Basidiomycota</taxon>
        <taxon>Agaricomycotina</taxon>
        <taxon>Agaricomycetes</taxon>
        <taxon>Agaricomycetidae</taxon>
        <taxon>Agaricales</taxon>
        <taxon>Marasmiineae</taxon>
        <taxon>Mycenaceae</taxon>
        <taxon>Mycena</taxon>
    </lineage>
</organism>
<gene>
    <name evidence="2" type="ORF">GGX14DRAFT_555099</name>
</gene>
<keyword evidence="1" id="KW-0472">Membrane</keyword>
<feature type="transmembrane region" description="Helical" evidence="1">
    <location>
        <begin position="45"/>
        <end position="67"/>
    </location>
</feature>
<accession>A0AAD6YTN4</accession>
<evidence type="ECO:0000313" key="3">
    <source>
        <dbReference type="Proteomes" id="UP001219525"/>
    </source>
</evidence>
<proteinExistence type="predicted"/>
<protein>
    <recommendedName>
        <fullName evidence="4">MARVEL domain-containing protein</fullName>
    </recommendedName>
</protein>
<feature type="transmembrane region" description="Helical" evidence="1">
    <location>
        <begin position="12"/>
        <end position="33"/>
    </location>
</feature>
<dbReference type="AlphaFoldDB" id="A0AAD6YTN4"/>
<keyword evidence="1" id="KW-0812">Transmembrane</keyword>
<evidence type="ECO:0000313" key="2">
    <source>
        <dbReference type="EMBL" id="KAJ7229058.1"/>
    </source>
</evidence>
<dbReference type="Proteomes" id="UP001219525">
    <property type="component" value="Unassembled WGS sequence"/>
</dbReference>
<feature type="transmembrane region" description="Helical" evidence="1">
    <location>
        <begin position="160"/>
        <end position="179"/>
    </location>
</feature>
<dbReference type="EMBL" id="JARJCW010000002">
    <property type="protein sequence ID" value="KAJ7229058.1"/>
    <property type="molecule type" value="Genomic_DNA"/>
</dbReference>
<evidence type="ECO:0000256" key="1">
    <source>
        <dbReference type="SAM" id="Phobius"/>
    </source>
</evidence>
<sequence>MASSFIPLIRLVALSVVVAFAVIVLGLSAALTATTEKYLNGFFEFAALAIATASITMITVSVMIVLEFLKPGRAFTSKIVFELSWLFILWVLWLATAADASNSTQLTFISGCGYVDSVINGACRETAGIQAFAFLNWLIRAYPIPAFPLACLPFIMRHRLIAVMFYTILISTLATIAHARKHSGVWMSSVGEAPFFTPSAATAIPPVQPAAAPAGLYGPNGNAASGAYEPQYGYGVSEGGKAAGPTSVQAGTVHQSV</sequence>
<keyword evidence="1" id="KW-1133">Transmembrane helix</keyword>
<name>A0AAD6YTN4_9AGAR</name>